<keyword evidence="3 7" id="KW-0812">Transmembrane</keyword>
<organism evidence="9 10">
    <name type="scientific">Streptomyces morookaense</name>
    <name type="common">Streptoverticillium morookaense</name>
    <dbReference type="NCBI Taxonomy" id="1970"/>
    <lineage>
        <taxon>Bacteria</taxon>
        <taxon>Bacillati</taxon>
        <taxon>Actinomycetota</taxon>
        <taxon>Actinomycetes</taxon>
        <taxon>Kitasatosporales</taxon>
        <taxon>Streptomycetaceae</taxon>
        <taxon>Streptomyces</taxon>
    </lineage>
</organism>
<accession>A0A7Y7B131</accession>
<evidence type="ECO:0000256" key="5">
    <source>
        <dbReference type="ARBA" id="ARBA00023136"/>
    </source>
</evidence>
<feature type="transmembrane region" description="Helical" evidence="7">
    <location>
        <begin position="560"/>
        <end position="580"/>
    </location>
</feature>
<evidence type="ECO:0000256" key="7">
    <source>
        <dbReference type="SAM" id="Phobius"/>
    </source>
</evidence>
<feature type="transmembrane region" description="Helical" evidence="7">
    <location>
        <begin position="610"/>
        <end position="632"/>
    </location>
</feature>
<evidence type="ECO:0000256" key="4">
    <source>
        <dbReference type="ARBA" id="ARBA00022989"/>
    </source>
</evidence>
<feature type="transmembrane region" description="Helical" evidence="7">
    <location>
        <begin position="268"/>
        <end position="289"/>
    </location>
</feature>
<feature type="transmembrane region" description="Helical" evidence="7">
    <location>
        <begin position="166"/>
        <end position="183"/>
    </location>
</feature>
<name>A0A7Y7B131_STRMO</name>
<feature type="compositionally biased region" description="Polar residues" evidence="6">
    <location>
        <begin position="679"/>
        <end position="693"/>
    </location>
</feature>
<dbReference type="PANTHER" id="PTHR33406">
    <property type="entry name" value="MEMBRANE PROTEIN MJ1562-RELATED"/>
    <property type="match status" value="1"/>
</dbReference>
<dbReference type="AlphaFoldDB" id="A0A7Y7B131"/>
<sequence>MGAWAAVLLLSALALPGFSGTLSAPPFFLPGTESARAARALQRAFPELGSEQTVLVFHSSGPAAPAVDGPLYRKTVDEVSAALAARPGVSGVVDLPVPGNTAVHSAYRLVGATGTVQERQSHVHDWQLTAERAAGRASGGRIRADLLGTTSAVQDMQTAVMPTVRLADALALLAAFLALFAVLRRPLPAVLPLVVAGSAVAVALALVDGAARGGHVDLLTMATTSALGLGAGLDYALLLLMRCRERLAAGADGPGAAVAGVVTAGKTVGYSALTLMTGAASLLAVGMPIVRTCALGAITVTATALLAAVTLLPACLAQWPQYVRATAPARPRSGQLGWQQWALRLMRHPWRAICAAVALLVLAALPAGGLHTGFDFDRASLTGTPSGTALHVLERDGLDGAAATLMVVLPHPGTEPPAGLGRLMAALETDPGVAASATVDNQRGTTLVMVLPRTPLDSAPTAELLHRIRHRILPAVLPPGRTASVGGVPGALADQRADVDGSVTTVAGCLLAGAFLFLLVAFRSLLLPLKAVVVNVAVAAATFGILAVCAPWLGTGGRPVINHFVPLITVVMLFGLSLDYEMFLVRRMREQFLATGDNTRAVAEGLARTAVPISLAAAIMVAAFASFLVVGSAQVRQFGFAVAVAVALDATLVRLVLMPALMQVLGRWNWWLPGWPSRSTPRGGSTAGSPGSHRSSDGRQAPPPRPAAGAEPYGRTP</sequence>
<feature type="transmembrane region" description="Helical" evidence="7">
    <location>
        <begin position="190"/>
        <end position="207"/>
    </location>
</feature>
<dbReference type="Pfam" id="PF03176">
    <property type="entry name" value="MMPL"/>
    <property type="match status" value="2"/>
</dbReference>
<dbReference type="PANTHER" id="PTHR33406:SF13">
    <property type="entry name" value="MEMBRANE PROTEIN YDFJ"/>
    <property type="match status" value="1"/>
</dbReference>
<dbReference type="Proteomes" id="UP000587462">
    <property type="component" value="Unassembled WGS sequence"/>
</dbReference>
<feature type="transmembrane region" description="Helical" evidence="7">
    <location>
        <begin position="295"/>
        <end position="316"/>
    </location>
</feature>
<evidence type="ECO:0000256" key="2">
    <source>
        <dbReference type="ARBA" id="ARBA00022475"/>
    </source>
</evidence>
<evidence type="ECO:0000256" key="1">
    <source>
        <dbReference type="ARBA" id="ARBA00004651"/>
    </source>
</evidence>
<feature type="domain" description="Membrane transport protein MMPL" evidence="8">
    <location>
        <begin position="430"/>
        <end position="680"/>
    </location>
</feature>
<comment type="caution">
    <text evidence="9">The sequence shown here is derived from an EMBL/GenBank/DDBJ whole genome shotgun (WGS) entry which is preliminary data.</text>
</comment>
<comment type="subcellular location">
    <subcellularLocation>
        <location evidence="1">Cell membrane</location>
        <topology evidence="1">Multi-pass membrane protein</topology>
    </subcellularLocation>
</comment>
<feature type="transmembrane region" description="Helical" evidence="7">
    <location>
        <begin position="219"/>
        <end position="240"/>
    </location>
</feature>
<dbReference type="Gene3D" id="1.20.1640.10">
    <property type="entry name" value="Multidrug efflux transporter AcrB transmembrane domain"/>
    <property type="match status" value="2"/>
</dbReference>
<evidence type="ECO:0000259" key="8">
    <source>
        <dbReference type="Pfam" id="PF03176"/>
    </source>
</evidence>
<evidence type="ECO:0000256" key="3">
    <source>
        <dbReference type="ARBA" id="ARBA00022692"/>
    </source>
</evidence>
<gene>
    <name evidence="9" type="ORF">HG542_05390</name>
</gene>
<keyword evidence="2" id="KW-1003">Cell membrane</keyword>
<keyword evidence="4 7" id="KW-1133">Transmembrane helix</keyword>
<protein>
    <submittedName>
        <fullName evidence="9">MMPL family transporter</fullName>
    </submittedName>
</protein>
<dbReference type="InterPro" id="IPR004869">
    <property type="entry name" value="MMPL_dom"/>
</dbReference>
<feature type="transmembrane region" description="Helical" evidence="7">
    <location>
        <begin position="638"/>
        <end position="657"/>
    </location>
</feature>
<dbReference type="RefSeq" id="WP_171078865.1">
    <property type="nucleotide sequence ID" value="NZ_BNBU01000003.1"/>
</dbReference>
<proteinExistence type="predicted"/>
<feature type="transmembrane region" description="Helical" evidence="7">
    <location>
        <begin position="350"/>
        <end position="370"/>
    </location>
</feature>
<evidence type="ECO:0000256" key="6">
    <source>
        <dbReference type="SAM" id="MobiDB-lite"/>
    </source>
</evidence>
<feature type="transmembrane region" description="Helical" evidence="7">
    <location>
        <begin position="502"/>
        <end position="520"/>
    </location>
</feature>
<feature type="domain" description="Membrane transport protein MMPL" evidence="8">
    <location>
        <begin position="30"/>
        <end position="349"/>
    </location>
</feature>
<reference evidence="9 10" key="1">
    <citation type="submission" date="2020-04" db="EMBL/GenBank/DDBJ databases">
        <title>Draft Genome Sequence of Streptomyces morookaense DSM 40503, an 8-azaguanine-producing strain.</title>
        <authorList>
            <person name="Qi J."/>
            <person name="Gao J.-M."/>
        </authorList>
    </citation>
    <scope>NUCLEOTIDE SEQUENCE [LARGE SCALE GENOMIC DNA]</scope>
    <source>
        <strain evidence="9 10">DSM 40503</strain>
    </source>
</reference>
<dbReference type="GO" id="GO:0005886">
    <property type="term" value="C:plasma membrane"/>
    <property type="evidence" value="ECO:0007669"/>
    <property type="project" value="UniProtKB-SubCell"/>
</dbReference>
<feature type="compositionally biased region" description="Low complexity" evidence="6">
    <location>
        <begin position="707"/>
        <end position="717"/>
    </location>
</feature>
<keyword evidence="5 7" id="KW-0472">Membrane</keyword>
<evidence type="ECO:0000313" key="9">
    <source>
        <dbReference type="EMBL" id="NVK77091.1"/>
    </source>
</evidence>
<feature type="transmembrane region" description="Helical" evidence="7">
    <location>
        <begin position="532"/>
        <end position="554"/>
    </location>
</feature>
<feature type="region of interest" description="Disordered" evidence="6">
    <location>
        <begin position="679"/>
        <end position="717"/>
    </location>
</feature>
<dbReference type="SUPFAM" id="SSF82866">
    <property type="entry name" value="Multidrug efflux transporter AcrB transmembrane domain"/>
    <property type="match status" value="2"/>
</dbReference>
<dbReference type="EMBL" id="JABBXF010000008">
    <property type="protein sequence ID" value="NVK77091.1"/>
    <property type="molecule type" value="Genomic_DNA"/>
</dbReference>
<keyword evidence="10" id="KW-1185">Reference proteome</keyword>
<evidence type="ECO:0000313" key="10">
    <source>
        <dbReference type="Proteomes" id="UP000587462"/>
    </source>
</evidence>
<dbReference type="InterPro" id="IPR050545">
    <property type="entry name" value="Mycobact_MmpL"/>
</dbReference>